<dbReference type="KEGG" id="mis:MICPUN_58716"/>
<name>C1E6N1_MICCC</name>
<dbReference type="GeneID" id="8243863"/>
<proteinExistence type="predicted"/>
<organism evidence="2 3">
    <name type="scientific">Micromonas commoda (strain RCC299 / NOUM17 / CCMP2709)</name>
    <name type="common">Picoplanktonic green alga</name>
    <dbReference type="NCBI Taxonomy" id="296587"/>
    <lineage>
        <taxon>Eukaryota</taxon>
        <taxon>Viridiplantae</taxon>
        <taxon>Chlorophyta</taxon>
        <taxon>Mamiellophyceae</taxon>
        <taxon>Mamiellales</taxon>
        <taxon>Mamiellaceae</taxon>
        <taxon>Micromonas</taxon>
    </lineage>
</organism>
<accession>C1E6N1</accession>
<keyword evidence="3" id="KW-1185">Reference proteome</keyword>
<feature type="compositionally biased region" description="Basic and acidic residues" evidence="1">
    <location>
        <begin position="75"/>
        <end position="85"/>
    </location>
</feature>
<dbReference type="AlphaFoldDB" id="C1E6N1"/>
<evidence type="ECO:0000313" key="2">
    <source>
        <dbReference type="EMBL" id="ACO63835.1"/>
    </source>
</evidence>
<feature type="region of interest" description="Disordered" evidence="1">
    <location>
        <begin position="61"/>
        <end position="85"/>
    </location>
</feature>
<reference evidence="2 3" key="1">
    <citation type="journal article" date="2009" name="Science">
        <title>Green evolution and dynamic adaptations revealed by genomes of the marine picoeukaryotes Micromonas.</title>
        <authorList>
            <person name="Worden A.Z."/>
            <person name="Lee J.H."/>
            <person name="Mock T."/>
            <person name="Rouze P."/>
            <person name="Simmons M.P."/>
            <person name="Aerts A.L."/>
            <person name="Allen A.E."/>
            <person name="Cuvelier M.L."/>
            <person name="Derelle E."/>
            <person name="Everett M.V."/>
            <person name="Foulon E."/>
            <person name="Grimwood J."/>
            <person name="Gundlach H."/>
            <person name="Henrissat B."/>
            <person name="Napoli C."/>
            <person name="McDonald S.M."/>
            <person name="Parker M.S."/>
            <person name="Rombauts S."/>
            <person name="Salamov A."/>
            <person name="Von Dassow P."/>
            <person name="Badger J.H."/>
            <person name="Coutinho P.M."/>
            <person name="Demir E."/>
            <person name="Dubchak I."/>
            <person name="Gentemann C."/>
            <person name="Eikrem W."/>
            <person name="Gready J.E."/>
            <person name="John U."/>
            <person name="Lanier W."/>
            <person name="Lindquist E.A."/>
            <person name="Lucas S."/>
            <person name="Mayer K.F."/>
            <person name="Moreau H."/>
            <person name="Not F."/>
            <person name="Otillar R."/>
            <person name="Panaud O."/>
            <person name="Pangilinan J."/>
            <person name="Paulsen I."/>
            <person name="Piegu B."/>
            <person name="Poliakov A."/>
            <person name="Robbens S."/>
            <person name="Schmutz J."/>
            <person name="Toulza E."/>
            <person name="Wyss T."/>
            <person name="Zelensky A."/>
            <person name="Zhou K."/>
            <person name="Armbrust E.V."/>
            <person name="Bhattacharya D."/>
            <person name="Goodenough U.W."/>
            <person name="Van de Peer Y."/>
            <person name="Grigoriev I.V."/>
        </authorList>
    </citation>
    <scope>NUCLEOTIDE SEQUENCE [LARGE SCALE GENOMIC DNA]</scope>
    <source>
        <strain evidence="3">RCC299 / NOUM17</strain>
    </source>
</reference>
<dbReference type="Proteomes" id="UP000002009">
    <property type="component" value="Chromosome 5"/>
</dbReference>
<dbReference type="EMBL" id="CP001326">
    <property type="protein sequence ID" value="ACO63835.1"/>
    <property type="molecule type" value="Genomic_DNA"/>
</dbReference>
<dbReference type="InParanoid" id="C1E6N1"/>
<sequence length="113" mass="12378">MQSLMGAATGVEIVPAHTYARLRFDDAADQAVQHLALVLQSHRGSPYEGQFVSQAEPRAGTSLRHFPADPAQHGAPEEKKPYGRDLGRCARLASTPSGFPRRRIDSITVARWN</sequence>
<evidence type="ECO:0000313" key="3">
    <source>
        <dbReference type="Proteomes" id="UP000002009"/>
    </source>
</evidence>
<dbReference type="RefSeq" id="XP_002502577.1">
    <property type="nucleotide sequence ID" value="XM_002502531.1"/>
</dbReference>
<gene>
    <name evidence="2" type="ORF">MICPUN_58716</name>
</gene>
<protein>
    <submittedName>
        <fullName evidence="2">Uncharacterized protein</fullName>
    </submittedName>
</protein>
<evidence type="ECO:0000256" key="1">
    <source>
        <dbReference type="SAM" id="MobiDB-lite"/>
    </source>
</evidence>